<comment type="caution">
    <text evidence="1">The sequence shown here is derived from an EMBL/GenBank/DDBJ whole genome shotgun (WGS) entry which is preliminary data.</text>
</comment>
<keyword evidence="2" id="KW-1185">Reference proteome</keyword>
<reference evidence="1 2" key="1">
    <citation type="submission" date="2021-06" db="EMBL/GenBank/DDBJ databases">
        <authorList>
            <person name="Palmer J.M."/>
        </authorList>
    </citation>
    <scope>NUCLEOTIDE SEQUENCE [LARGE SCALE GENOMIC DNA]</scope>
    <source>
        <strain evidence="2">if_2019</strain>
        <tissue evidence="1">Muscle</tissue>
    </source>
</reference>
<gene>
    <name evidence="1" type="ORF">ILYODFUR_036306</name>
</gene>
<dbReference type="Proteomes" id="UP001482620">
    <property type="component" value="Unassembled WGS sequence"/>
</dbReference>
<name>A0ABV0TPR8_9TELE</name>
<dbReference type="EMBL" id="JAHRIQ010042065">
    <property type="protein sequence ID" value="MEQ2234915.1"/>
    <property type="molecule type" value="Genomic_DNA"/>
</dbReference>
<sequence length="109" mass="12065">MSGLLLVSAKMQTGGTIVTRGDIFWTGRPVGKNCPEGSTMTCWSSPRQSSKAGQRLCATETESSKTNYVQYKYVSICSLTKGKPEHKTISFCLFQEDTLVDKSFVYVHI</sequence>
<organism evidence="1 2">
    <name type="scientific">Ilyodon furcidens</name>
    <name type="common">goldbreast splitfin</name>
    <dbReference type="NCBI Taxonomy" id="33524"/>
    <lineage>
        <taxon>Eukaryota</taxon>
        <taxon>Metazoa</taxon>
        <taxon>Chordata</taxon>
        <taxon>Craniata</taxon>
        <taxon>Vertebrata</taxon>
        <taxon>Euteleostomi</taxon>
        <taxon>Actinopterygii</taxon>
        <taxon>Neopterygii</taxon>
        <taxon>Teleostei</taxon>
        <taxon>Neoteleostei</taxon>
        <taxon>Acanthomorphata</taxon>
        <taxon>Ovalentaria</taxon>
        <taxon>Atherinomorphae</taxon>
        <taxon>Cyprinodontiformes</taxon>
        <taxon>Goodeidae</taxon>
        <taxon>Ilyodon</taxon>
    </lineage>
</organism>
<evidence type="ECO:0000313" key="2">
    <source>
        <dbReference type="Proteomes" id="UP001482620"/>
    </source>
</evidence>
<accession>A0ABV0TPR8</accession>
<proteinExistence type="predicted"/>
<protein>
    <submittedName>
        <fullName evidence="1">Uncharacterized protein</fullName>
    </submittedName>
</protein>
<evidence type="ECO:0000313" key="1">
    <source>
        <dbReference type="EMBL" id="MEQ2234915.1"/>
    </source>
</evidence>